<accession>A0A8J3I0U7</accession>
<protein>
    <submittedName>
        <fullName evidence="2">Membrane protein</fullName>
    </submittedName>
</protein>
<dbReference type="PANTHER" id="PTHR36109">
    <property type="entry name" value="MEMBRANE PROTEIN-RELATED"/>
    <property type="match status" value="1"/>
</dbReference>
<evidence type="ECO:0000256" key="1">
    <source>
        <dbReference type="SAM" id="Phobius"/>
    </source>
</evidence>
<dbReference type="AlphaFoldDB" id="A0A8J3I0U7"/>
<reference evidence="2" key="1">
    <citation type="submission" date="2020-10" db="EMBL/GenBank/DDBJ databases">
        <title>Taxonomic study of unclassified bacteria belonging to the class Ktedonobacteria.</title>
        <authorList>
            <person name="Yabe S."/>
            <person name="Wang C.M."/>
            <person name="Zheng Y."/>
            <person name="Sakai Y."/>
            <person name="Cavaletti L."/>
            <person name="Monciardini P."/>
            <person name="Donadio S."/>
        </authorList>
    </citation>
    <scope>NUCLEOTIDE SEQUENCE</scope>
    <source>
        <strain evidence="2">SOSP1-1</strain>
    </source>
</reference>
<evidence type="ECO:0000313" key="2">
    <source>
        <dbReference type="EMBL" id="GHO44730.1"/>
    </source>
</evidence>
<feature type="transmembrane region" description="Helical" evidence="1">
    <location>
        <begin position="36"/>
        <end position="60"/>
    </location>
</feature>
<keyword evidence="1" id="KW-0812">Transmembrane</keyword>
<sequence>MEDLRRAGYNDQQIGYLYRHINAEDETKSTSMGSAIGTAAGAVGGGVLVSLLTAAAISVIPGIGSVVAGGIIFAALGGAALGAMAGGFVGMLVGLRVPEDDAHYYQGELEHGRTIVTVKSDENDDVARALLKQHGAYDATERVALPEPGEPNAIPHVKA</sequence>
<keyword evidence="3" id="KW-1185">Reference proteome</keyword>
<comment type="caution">
    <text evidence="2">The sequence shown here is derived from an EMBL/GenBank/DDBJ whole genome shotgun (WGS) entry which is preliminary data.</text>
</comment>
<name>A0A8J3I0U7_9CHLR</name>
<dbReference type="PANTHER" id="PTHR36109:SF2">
    <property type="entry name" value="MEMBRANE PROTEIN"/>
    <property type="match status" value="1"/>
</dbReference>
<feature type="transmembrane region" description="Helical" evidence="1">
    <location>
        <begin position="66"/>
        <end position="95"/>
    </location>
</feature>
<keyword evidence="1" id="KW-0472">Membrane</keyword>
<proteinExistence type="predicted"/>
<dbReference type="Proteomes" id="UP000612362">
    <property type="component" value="Unassembled WGS sequence"/>
</dbReference>
<dbReference type="EMBL" id="BNJF01000001">
    <property type="protein sequence ID" value="GHO44730.1"/>
    <property type="molecule type" value="Genomic_DNA"/>
</dbReference>
<evidence type="ECO:0000313" key="3">
    <source>
        <dbReference type="Proteomes" id="UP000612362"/>
    </source>
</evidence>
<organism evidence="2 3">
    <name type="scientific">Ktedonospora formicarum</name>
    <dbReference type="NCBI Taxonomy" id="2778364"/>
    <lineage>
        <taxon>Bacteria</taxon>
        <taxon>Bacillati</taxon>
        <taxon>Chloroflexota</taxon>
        <taxon>Ktedonobacteria</taxon>
        <taxon>Ktedonobacterales</taxon>
        <taxon>Ktedonobacteraceae</taxon>
        <taxon>Ktedonospora</taxon>
    </lineage>
</organism>
<keyword evidence="1" id="KW-1133">Transmembrane helix</keyword>
<gene>
    <name evidence="2" type="ORF">KSX_28930</name>
</gene>
<dbReference type="InterPro" id="IPR052948">
    <property type="entry name" value="Low_temp-induced_all0457"/>
</dbReference>